<reference evidence="1" key="1">
    <citation type="submission" date="2020-04" db="EMBL/GenBank/DDBJ databases">
        <authorList>
            <person name="Chiriac C."/>
            <person name="Salcher M."/>
            <person name="Ghai R."/>
            <person name="Kavagutti S V."/>
        </authorList>
    </citation>
    <scope>NUCLEOTIDE SEQUENCE</scope>
</reference>
<protein>
    <submittedName>
        <fullName evidence="1">Uncharacterized protein</fullName>
    </submittedName>
</protein>
<proteinExistence type="predicted"/>
<name>A0A6J5KMH2_9CAUD</name>
<dbReference type="EMBL" id="LR796167">
    <property type="protein sequence ID" value="CAB4122372.1"/>
    <property type="molecule type" value="Genomic_DNA"/>
</dbReference>
<evidence type="ECO:0000313" key="1">
    <source>
        <dbReference type="EMBL" id="CAB4122372.1"/>
    </source>
</evidence>
<gene>
    <name evidence="1" type="ORF">UFOVP29_12</name>
</gene>
<accession>A0A6J5KMH2</accession>
<sequence length="159" mass="18077">MNDMRKFINLLTEAELPPTAAPAPLATPPAKQYWIMADEDGGAYIACENEQAATYVAYAVFAIEEAGLDYDLIPRAAFLSDEFYNTDLGFDDDYIENNEIVVKPPYGGHMQMSIYPVPNTDAFKKYCRQHNVRIITEKGALKLSDRMDRKAERAEKNRW</sequence>
<organism evidence="1">
    <name type="scientific">uncultured Caudovirales phage</name>
    <dbReference type="NCBI Taxonomy" id="2100421"/>
    <lineage>
        <taxon>Viruses</taxon>
        <taxon>Duplodnaviria</taxon>
        <taxon>Heunggongvirae</taxon>
        <taxon>Uroviricota</taxon>
        <taxon>Caudoviricetes</taxon>
        <taxon>Peduoviridae</taxon>
        <taxon>Maltschvirus</taxon>
        <taxon>Maltschvirus maltsch</taxon>
    </lineage>
</organism>